<keyword evidence="5" id="KW-1185">Reference proteome</keyword>
<evidence type="ECO:0000313" key="5">
    <source>
        <dbReference type="Proteomes" id="UP000570823"/>
    </source>
</evidence>
<accession>A0A7K4HPH7</accession>
<comment type="caution">
    <text evidence="4">The sequence shown here is derived from an EMBL/GenBank/DDBJ whole genome shotgun (WGS) entry which is preliminary data.</text>
</comment>
<feature type="domain" description="Proteinase inhibitor I42 chagasin" evidence="3">
    <location>
        <begin position="140"/>
        <end position="226"/>
    </location>
</feature>
<evidence type="ECO:0000256" key="1">
    <source>
        <dbReference type="ARBA" id="ARBA00022690"/>
    </source>
</evidence>
<dbReference type="PANTHER" id="PTHR36530">
    <property type="entry name" value="INHIBITOR OF CYSTEINE PEPTIDASE"/>
    <property type="match status" value="1"/>
</dbReference>
<dbReference type="InterPro" id="IPR005590">
    <property type="entry name" value="DUF333"/>
</dbReference>
<protein>
    <submittedName>
        <fullName evidence="4">Protease inhibitor I42 family protein</fullName>
    </submittedName>
</protein>
<dbReference type="Pfam" id="PF09394">
    <property type="entry name" value="Inhibitor_I42"/>
    <property type="match status" value="1"/>
</dbReference>
<keyword evidence="1" id="KW-0646">Protease inhibitor</keyword>
<gene>
    <name evidence="4" type="ORF">HWN36_07555</name>
</gene>
<reference evidence="4 5" key="1">
    <citation type="submission" date="2020-06" db="EMBL/GenBank/DDBJ databases">
        <title>Methanofollis fontis sp. nov., a methanogen isolated from marine sediments near a cold seep at Four-Way Closure Ridge offshore southwestern Taiwan.</title>
        <authorList>
            <person name="Chen S.-C."/>
            <person name="Teng N.-H."/>
            <person name="Lin Y.-S."/>
            <person name="Lai M.-C."/>
            <person name="Chen H.-H."/>
            <person name="Wang C.-C."/>
        </authorList>
    </citation>
    <scope>NUCLEOTIDE SEQUENCE [LARGE SCALE GENOMIC DNA]</scope>
    <source>
        <strain evidence="4 5">DSM 2702</strain>
    </source>
</reference>
<organism evidence="4 5">
    <name type="scientific">Methanofollis tationis</name>
    <dbReference type="NCBI Taxonomy" id="81417"/>
    <lineage>
        <taxon>Archaea</taxon>
        <taxon>Methanobacteriati</taxon>
        <taxon>Methanobacteriota</taxon>
        <taxon>Stenosarchaea group</taxon>
        <taxon>Methanomicrobia</taxon>
        <taxon>Methanomicrobiales</taxon>
        <taxon>Methanomicrobiaceae</taxon>
        <taxon>Methanofollis</taxon>
    </lineage>
</organism>
<dbReference type="InterPro" id="IPR036331">
    <property type="entry name" value="Chagasin-like_sf"/>
</dbReference>
<dbReference type="InterPro" id="IPR018990">
    <property type="entry name" value="Prot_inh_I42_chagasin"/>
</dbReference>
<evidence type="ECO:0000259" key="3">
    <source>
        <dbReference type="Pfam" id="PF09394"/>
    </source>
</evidence>
<dbReference type="InterPro" id="IPR052781">
    <property type="entry name" value="Cys_protease_inhibitor_I42"/>
</dbReference>
<sequence>MAPYWGRIHPSSPRYRCEIPRSHGILYPSQGRGCCMKRMVLGTAAALLLCACILGAGCTGGEPADATTPTPTENGSVGMANPAAVWCEQMGYGYEIRKDASGGEYGVCIFGNGMEADEWAVYRAAMGAYNETANGTVVDVTKGDIVAIALAENPTTGYGWNATLSAGLTLLNDTYVVDEHPAGMVGVGGTRTWILRADGTGDQTFSAVYKRPWENATAQDETFSLSFTVA</sequence>
<dbReference type="AlphaFoldDB" id="A0A7K4HPH7"/>
<evidence type="ECO:0000256" key="2">
    <source>
        <dbReference type="ARBA" id="ARBA00022704"/>
    </source>
</evidence>
<name>A0A7K4HPH7_9EURY</name>
<dbReference type="PANTHER" id="PTHR36530:SF1">
    <property type="entry name" value="AMOEBIASIN-1"/>
    <property type="match status" value="1"/>
</dbReference>
<proteinExistence type="predicted"/>
<dbReference type="Pfam" id="PF03891">
    <property type="entry name" value="DUF333"/>
    <property type="match status" value="1"/>
</dbReference>
<dbReference type="GO" id="GO:0004869">
    <property type="term" value="F:cysteine-type endopeptidase inhibitor activity"/>
    <property type="evidence" value="ECO:0007669"/>
    <property type="project" value="UniProtKB-KW"/>
</dbReference>
<dbReference type="Proteomes" id="UP000570823">
    <property type="component" value="Unassembled WGS sequence"/>
</dbReference>
<dbReference type="EMBL" id="JABXWR010000001">
    <property type="protein sequence ID" value="NVO67166.1"/>
    <property type="molecule type" value="Genomic_DNA"/>
</dbReference>
<dbReference type="Gene3D" id="2.60.40.2020">
    <property type="match status" value="1"/>
</dbReference>
<dbReference type="SUPFAM" id="SSF141066">
    <property type="entry name" value="ICP-like"/>
    <property type="match status" value="1"/>
</dbReference>
<dbReference type="OrthoDB" id="28968at2157"/>
<keyword evidence="2" id="KW-0789">Thiol protease inhibitor</keyword>
<evidence type="ECO:0000313" key="4">
    <source>
        <dbReference type="EMBL" id="NVO67166.1"/>
    </source>
</evidence>